<reference evidence="4 5" key="1">
    <citation type="submission" date="2015-03" db="EMBL/GenBank/DDBJ databases">
        <authorList>
            <person name="Krishnan R."/>
            <person name="Midha S."/>
            <person name="Patil P.B."/>
            <person name="Rameshkumar N."/>
        </authorList>
    </citation>
    <scope>NUCLEOTIDE SEQUENCE [LARGE SCALE GENOMIC DNA]</scope>
    <source>
        <strain evidence="4 5">L1E11</strain>
    </source>
</reference>
<protein>
    <submittedName>
        <fullName evidence="4">Glutathione S-transferase</fullName>
    </submittedName>
</protein>
<feature type="domain" description="GST N-terminal" evidence="2">
    <location>
        <begin position="1"/>
        <end position="80"/>
    </location>
</feature>
<dbReference type="SFLD" id="SFLDS00019">
    <property type="entry name" value="Glutathione_Transferase_(cytos"/>
    <property type="match status" value="1"/>
</dbReference>
<accession>A0ABX5LSC8</accession>
<dbReference type="Proteomes" id="UP000248090">
    <property type="component" value="Unassembled WGS sequence"/>
</dbReference>
<feature type="domain" description="GST C-terminal" evidence="3">
    <location>
        <begin position="84"/>
        <end position="212"/>
    </location>
</feature>
<dbReference type="PROSITE" id="PS50404">
    <property type="entry name" value="GST_NTER"/>
    <property type="match status" value="1"/>
</dbReference>
<dbReference type="InterPro" id="IPR004045">
    <property type="entry name" value="Glutathione_S-Trfase_N"/>
</dbReference>
<evidence type="ECO:0000313" key="4">
    <source>
        <dbReference type="EMBL" id="PXF29117.1"/>
    </source>
</evidence>
<dbReference type="PROSITE" id="PS50405">
    <property type="entry name" value="GST_CTER"/>
    <property type="match status" value="1"/>
</dbReference>
<evidence type="ECO:0000259" key="3">
    <source>
        <dbReference type="PROSITE" id="PS50405"/>
    </source>
</evidence>
<keyword evidence="5" id="KW-1185">Reference proteome</keyword>
<dbReference type="PANTHER" id="PTHR44051">
    <property type="entry name" value="GLUTATHIONE S-TRANSFERASE-RELATED"/>
    <property type="match status" value="1"/>
</dbReference>
<dbReference type="InterPro" id="IPR040079">
    <property type="entry name" value="Glutathione_S-Trfase"/>
</dbReference>
<comment type="caution">
    <text evidence="4">The sequence shown here is derived from an EMBL/GenBank/DDBJ whole genome shotgun (WGS) entry which is preliminary data.</text>
</comment>
<dbReference type="InterPro" id="IPR010987">
    <property type="entry name" value="Glutathione-S-Trfase_C-like"/>
</dbReference>
<dbReference type="Gene3D" id="3.40.30.10">
    <property type="entry name" value="Glutaredoxin"/>
    <property type="match status" value="1"/>
</dbReference>
<dbReference type="InterPro" id="IPR036249">
    <property type="entry name" value="Thioredoxin-like_sf"/>
</dbReference>
<dbReference type="PANTHER" id="PTHR44051:SF8">
    <property type="entry name" value="GLUTATHIONE S-TRANSFERASE GSTA"/>
    <property type="match status" value="1"/>
</dbReference>
<evidence type="ECO:0000259" key="2">
    <source>
        <dbReference type="PROSITE" id="PS50404"/>
    </source>
</evidence>
<organism evidence="4 5">
    <name type="scientific">Pokkaliibacter plantistimulans</name>
    <dbReference type="NCBI Taxonomy" id="1635171"/>
    <lineage>
        <taxon>Bacteria</taxon>
        <taxon>Pseudomonadati</taxon>
        <taxon>Pseudomonadota</taxon>
        <taxon>Gammaproteobacteria</taxon>
        <taxon>Oceanospirillales</taxon>
        <taxon>Balneatrichaceae</taxon>
        <taxon>Pokkaliibacter</taxon>
    </lineage>
</organism>
<dbReference type="SFLD" id="SFLDG01150">
    <property type="entry name" value="Main.1:_Beta-like"/>
    <property type="match status" value="1"/>
</dbReference>
<dbReference type="InterPro" id="IPR036282">
    <property type="entry name" value="Glutathione-S-Trfase_C_sf"/>
</dbReference>
<dbReference type="EMBL" id="LAPT01000126">
    <property type="protein sequence ID" value="PXF29117.1"/>
    <property type="molecule type" value="Genomic_DNA"/>
</dbReference>
<evidence type="ECO:0000256" key="1">
    <source>
        <dbReference type="RuleBase" id="RU003494"/>
    </source>
</evidence>
<dbReference type="SUPFAM" id="SSF52833">
    <property type="entry name" value="Thioredoxin-like"/>
    <property type="match status" value="1"/>
</dbReference>
<dbReference type="RefSeq" id="WP_110189511.1">
    <property type="nucleotide sequence ID" value="NZ_CP177354.1"/>
</dbReference>
<sequence>MITLYGSMHSRANRCAWMLKELNVDFHHEPTNFLDGSTHNPEFLQLNPNGRVPALMDDDLKLFESLAINLYLAKKFGGPLSPADMGEDALMTQWTLWAVTEIEKPLLLAAANNVLFDESSRSQDEFAIALQKLSRPWGVLDKHLSQHSHIVGNRFSVADLNIASVMTLVPIAAIDLSPWPALDKWLKVSLERPAASDWKHVSFRIPRPATQLGMLSMFI</sequence>
<evidence type="ECO:0000313" key="5">
    <source>
        <dbReference type="Proteomes" id="UP000248090"/>
    </source>
</evidence>
<comment type="similarity">
    <text evidence="1">Belongs to the GST superfamily.</text>
</comment>
<name>A0ABX5LSC8_9GAMM</name>
<proteinExistence type="inferred from homology"/>
<dbReference type="CDD" id="cd03046">
    <property type="entry name" value="GST_N_GTT1_like"/>
    <property type="match status" value="1"/>
</dbReference>
<dbReference type="Pfam" id="PF02798">
    <property type="entry name" value="GST_N"/>
    <property type="match status" value="1"/>
</dbReference>
<dbReference type="SUPFAM" id="SSF47616">
    <property type="entry name" value="GST C-terminal domain-like"/>
    <property type="match status" value="1"/>
</dbReference>
<dbReference type="Gene3D" id="1.20.1050.10">
    <property type="match status" value="1"/>
</dbReference>
<dbReference type="SFLD" id="SFLDG00358">
    <property type="entry name" value="Main_(cytGST)"/>
    <property type="match status" value="1"/>
</dbReference>
<dbReference type="InterPro" id="IPR004046">
    <property type="entry name" value="GST_C"/>
</dbReference>
<dbReference type="Pfam" id="PF00043">
    <property type="entry name" value="GST_C"/>
    <property type="match status" value="1"/>
</dbReference>
<gene>
    <name evidence="4" type="ORF">WH50_22635</name>
</gene>